<keyword evidence="2" id="KW-0223">Dioxygenase</keyword>
<organism evidence="2 3">
    <name type="scientific">Leptothrix cholodnii (strain ATCC 51168 / LMG 8142 / SP-6)</name>
    <name type="common">Leptothrix discophora (strain SP-6)</name>
    <dbReference type="NCBI Taxonomy" id="395495"/>
    <lineage>
        <taxon>Bacteria</taxon>
        <taxon>Pseudomonadati</taxon>
        <taxon>Pseudomonadota</taxon>
        <taxon>Betaproteobacteria</taxon>
        <taxon>Burkholderiales</taxon>
        <taxon>Sphaerotilaceae</taxon>
        <taxon>Leptothrix</taxon>
    </lineage>
</organism>
<keyword evidence="3" id="KW-1185">Reference proteome</keyword>
<dbReference type="PROSITE" id="PS51819">
    <property type="entry name" value="VOC"/>
    <property type="match status" value="1"/>
</dbReference>
<dbReference type="SUPFAM" id="SSF54593">
    <property type="entry name" value="Glyoxalase/Bleomycin resistance protein/Dihydroxybiphenyl dioxygenase"/>
    <property type="match status" value="1"/>
</dbReference>
<evidence type="ECO:0000313" key="2">
    <source>
        <dbReference type="EMBL" id="ACB34493.1"/>
    </source>
</evidence>
<evidence type="ECO:0000259" key="1">
    <source>
        <dbReference type="PROSITE" id="PS51819"/>
    </source>
</evidence>
<dbReference type="CDD" id="cd07247">
    <property type="entry name" value="SgaA_N_like"/>
    <property type="match status" value="1"/>
</dbReference>
<gene>
    <name evidence="2" type="ordered locus">Lcho_2227</name>
</gene>
<dbReference type="PANTHER" id="PTHR33993:SF14">
    <property type="entry name" value="GB|AAF24581.1"/>
    <property type="match status" value="1"/>
</dbReference>
<evidence type="ECO:0000313" key="3">
    <source>
        <dbReference type="Proteomes" id="UP000001693"/>
    </source>
</evidence>
<dbReference type="HOGENOM" id="CLU_127592_2_0_4"/>
<dbReference type="Pfam" id="PF00903">
    <property type="entry name" value="Glyoxalase"/>
    <property type="match status" value="1"/>
</dbReference>
<protein>
    <submittedName>
        <fullName evidence="2">Glyoxalase/bleomycin resistance protein/dioxygenase</fullName>
    </submittedName>
</protein>
<keyword evidence="2" id="KW-0560">Oxidoreductase</keyword>
<accession>B1Y3G5</accession>
<dbReference type="InterPro" id="IPR029068">
    <property type="entry name" value="Glyas_Bleomycin-R_OHBP_Dase"/>
</dbReference>
<dbReference type="PANTHER" id="PTHR33993">
    <property type="entry name" value="GLYOXALASE-RELATED"/>
    <property type="match status" value="1"/>
</dbReference>
<dbReference type="Gene3D" id="3.10.180.10">
    <property type="entry name" value="2,3-Dihydroxybiphenyl 1,2-Dioxygenase, domain 1"/>
    <property type="match status" value="1"/>
</dbReference>
<dbReference type="EMBL" id="CP001013">
    <property type="protein sequence ID" value="ACB34493.1"/>
    <property type="molecule type" value="Genomic_DNA"/>
</dbReference>
<dbReference type="GO" id="GO:0051213">
    <property type="term" value="F:dioxygenase activity"/>
    <property type="evidence" value="ECO:0007669"/>
    <property type="project" value="UniProtKB-KW"/>
</dbReference>
<dbReference type="InterPro" id="IPR037523">
    <property type="entry name" value="VOC_core"/>
</dbReference>
<feature type="domain" description="VOC" evidence="1">
    <location>
        <begin position="9"/>
        <end position="124"/>
    </location>
</feature>
<proteinExistence type="predicted"/>
<reference evidence="2 3" key="1">
    <citation type="submission" date="2008-03" db="EMBL/GenBank/DDBJ databases">
        <title>Complete sequence of Leptothrix cholodnii SP-6.</title>
        <authorList>
            <consortium name="US DOE Joint Genome Institute"/>
            <person name="Copeland A."/>
            <person name="Lucas S."/>
            <person name="Lapidus A."/>
            <person name="Glavina del Rio T."/>
            <person name="Dalin E."/>
            <person name="Tice H."/>
            <person name="Bruce D."/>
            <person name="Goodwin L."/>
            <person name="Pitluck S."/>
            <person name="Chertkov O."/>
            <person name="Brettin T."/>
            <person name="Detter J.C."/>
            <person name="Han C."/>
            <person name="Kuske C.R."/>
            <person name="Schmutz J."/>
            <person name="Larimer F."/>
            <person name="Land M."/>
            <person name="Hauser L."/>
            <person name="Kyrpides N."/>
            <person name="Lykidis A."/>
            <person name="Emerson D."/>
            <person name="Richardson P."/>
        </authorList>
    </citation>
    <scope>NUCLEOTIDE SEQUENCE [LARGE SCALE GENOMIC DNA]</scope>
    <source>
        <strain evidence="3">ATCC 51168 / LMG 8142 / SP-6</strain>
    </source>
</reference>
<dbReference type="STRING" id="395495.Lcho_2227"/>
<dbReference type="KEGG" id="lch:Lcho_2227"/>
<dbReference type="OrthoDB" id="9793039at2"/>
<dbReference type="AlphaFoldDB" id="B1Y3G5"/>
<sequence length="127" mass="13599">MDPMKTHGAFSWSELMTPHPQAAADFYHQLFGWTVQTMQMPGGPYHLVKVGDTSVAGIMSLPADAPHMPPAWGCYVTVDNADETAGECEALGGKVLVKPTDIPGVGRFAVLQDPQGAVISVIDYIDE</sequence>
<name>B1Y3G5_LEPCP</name>
<dbReference type="InterPro" id="IPR004360">
    <property type="entry name" value="Glyas_Fos-R_dOase_dom"/>
</dbReference>
<dbReference type="eggNOG" id="COG3324">
    <property type="taxonomic scope" value="Bacteria"/>
</dbReference>
<dbReference type="Proteomes" id="UP000001693">
    <property type="component" value="Chromosome"/>
</dbReference>
<dbReference type="InterPro" id="IPR052164">
    <property type="entry name" value="Anthracycline_SecMetBiosynth"/>
</dbReference>